<organism evidence="1 2">
    <name type="scientific">Ectocarpus siliculosus</name>
    <name type="common">Brown alga</name>
    <name type="synonym">Conferva siliculosa</name>
    <dbReference type="NCBI Taxonomy" id="2880"/>
    <lineage>
        <taxon>Eukaryota</taxon>
        <taxon>Sar</taxon>
        <taxon>Stramenopiles</taxon>
        <taxon>Ochrophyta</taxon>
        <taxon>PX clade</taxon>
        <taxon>Phaeophyceae</taxon>
        <taxon>Ectocarpales</taxon>
        <taxon>Ectocarpaceae</taxon>
        <taxon>Ectocarpus</taxon>
    </lineage>
</organism>
<proteinExistence type="predicted"/>
<evidence type="ECO:0000313" key="1">
    <source>
        <dbReference type="EMBL" id="CBN80059.1"/>
    </source>
</evidence>
<keyword evidence="2" id="KW-1185">Reference proteome</keyword>
<dbReference type="Proteomes" id="UP000002630">
    <property type="component" value="Unassembled WGS sequence"/>
</dbReference>
<dbReference type="EMBL" id="FN649760">
    <property type="protein sequence ID" value="CBN80059.1"/>
    <property type="molecule type" value="Genomic_DNA"/>
</dbReference>
<gene>
    <name evidence="1" type="ORF">Esi_0031_0188</name>
</gene>
<accession>D8LKS6</accession>
<evidence type="ECO:0000313" key="2">
    <source>
        <dbReference type="Proteomes" id="UP000002630"/>
    </source>
</evidence>
<reference evidence="1 2" key="1">
    <citation type="journal article" date="2010" name="Nature">
        <title>The Ectocarpus genome and the independent evolution of multicellularity in brown algae.</title>
        <authorList>
            <person name="Cock J.M."/>
            <person name="Sterck L."/>
            <person name="Rouze P."/>
            <person name="Scornet D."/>
            <person name="Allen A.E."/>
            <person name="Amoutzias G."/>
            <person name="Anthouard V."/>
            <person name="Artiguenave F."/>
            <person name="Aury J.M."/>
            <person name="Badger J.H."/>
            <person name="Beszteri B."/>
            <person name="Billiau K."/>
            <person name="Bonnet E."/>
            <person name="Bothwell J.H."/>
            <person name="Bowler C."/>
            <person name="Boyen C."/>
            <person name="Brownlee C."/>
            <person name="Carrano C.J."/>
            <person name="Charrier B."/>
            <person name="Cho G.Y."/>
            <person name="Coelho S.M."/>
            <person name="Collen J."/>
            <person name="Corre E."/>
            <person name="Da Silva C."/>
            <person name="Delage L."/>
            <person name="Delaroque N."/>
            <person name="Dittami S.M."/>
            <person name="Doulbeau S."/>
            <person name="Elias M."/>
            <person name="Farnham G."/>
            <person name="Gachon C.M."/>
            <person name="Gschloessl B."/>
            <person name="Heesch S."/>
            <person name="Jabbari K."/>
            <person name="Jubin C."/>
            <person name="Kawai H."/>
            <person name="Kimura K."/>
            <person name="Kloareg B."/>
            <person name="Kupper F.C."/>
            <person name="Lang D."/>
            <person name="Le Bail A."/>
            <person name="Leblanc C."/>
            <person name="Lerouge P."/>
            <person name="Lohr M."/>
            <person name="Lopez P.J."/>
            <person name="Martens C."/>
            <person name="Maumus F."/>
            <person name="Michel G."/>
            <person name="Miranda-Saavedra D."/>
            <person name="Morales J."/>
            <person name="Moreau H."/>
            <person name="Motomura T."/>
            <person name="Nagasato C."/>
            <person name="Napoli C.A."/>
            <person name="Nelson D.R."/>
            <person name="Nyvall-Collen P."/>
            <person name="Peters A.F."/>
            <person name="Pommier C."/>
            <person name="Potin P."/>
            <person name="Poulain J."/>
            <person name="Quesneville H."/>
            <person name="Read B."/>
            <person name="Rensing S.A."/>
            <person name="Ritter A."/>
            <person name="Rousvoal S."/>
            <person name="Samanta M."/>
            <person name="Samson G."/>
            <person name="Schroeder D.C."/>
            <person name="Segurens B."/>
            <person name="Strittmatter M."/>
            <person name="Tonon T."/>
            <person name="Tregear J.W."/>
            <person name="Valentin K."/>
            <person name="von Dassow P."/>
            <person name="Yamagishi T."/>
            <person name="Van de Peer Y."/>
            <person name="Wincker P."/>
        </authorList>
    </citation>
    <scope>NUCLEOTIDE SEQUENCE [LARGE SCALE GENOMIC DNA]</scope>
    <source>
        <strain evidence="2">Ec32 / CCAP1310/4</strain>
    </source>
</reference>
<name>D8LKS6_ECTSI</name>
<protein>
    <submittedName>
        <fullName evidence="1">Hypothetical leucine rich repeat protein</fullName>
    </submittedName>
</protein>
<dbReference type="InParanoid" id="D8LKS6"/>
<dbReference type="AlphaFoldDB" id="D8LKS6"/>
<sequence length="29" mass="3182">MQRYIPPELGKLSGLVQLHLGFNEISALG</sequence>